<dbReference type="SUPFAM" id="SSF161084">
    <property type="entry name" value="MAPEG domain-like"/>
    <property type="match status" value="1"/>
</dbReference>
<dbReference type="GO" id="GO:0004602">
    <property type="term" value="F:glutathione peroxidase activity"/>
    <property type="evidence" value="ECO:0007669"/>
    <property type="project" value="TreeGrafter"/>
</dbReference>
<organism evidence="8 9">
    <name type="scientific">Clytia hemisphaerica</name>
    <dbReference type="NCBI Taxonomy" id="252671"/>
    <lineage>
        <taxon>Eukaryota</taxon>
        <taxon>Metazoa</taxon>
        <taxon>Cnidaria</taxon>
        <taxon>Hydrozoa</taxon>
        <taxon>Hydroidolina</taxon>
        <taxon>Leptothecata</taxon>
        <taxon>Obeliida</taxon>
        <taxon>Clytiidae</taxon>
        <taxon>Clytia</taxon>
    </lineage>
</organism>
<dbReference type="GO" id="GO:0005635">
    <property type="term" value="C:nuclear envelope"/>
    <property type="evidence" value="ECO:0007669"/>
    <property type="project" value="TreeGrafter"/>
</dbReference>
<dbReference type="PANTHER" id="PTHR10250">
    <property type="entry name" value="MICROSOMAL GLUTATHIONE S-TRANSFERASE"/>
    <property type="match status" value="1"/>
</dbReference>
<feature type="transmembrane region" description="Helical" evidence="7">
    <location>
        <begin position="79"/>
        <end position="96"/>
    </location>
</feature>
<dbReference type="InterPro" id="IPR001446">
    <property type="entry name" value="5_LipOase_AP"/>
</dbReference>
<dbReference type="GO" id="GO:0008047">
    <property type="term" value="F:enzyme activator activity"/>
    <property type="evidence" value="ECO:0007669"/>
    <property type="project" value="InterPro"/>
</dbReference>
<keyword evidence="4" id="KW-0256">Endoplasmic reticulum</keyword>
<keyword evidence="2 7" id="KW-0812">Transmembrane</keyword>
<evidence type="ECO:0000256" key="2">
    <source>
        <dbReference type="ARBA" id="ARBA00022692"/>
    </source>
</evidence>
<evidence type="ECO:0000256" key="4">
    <source>
        <dbReference type="ARBA" id="ARBA00022824"/>
    </source>
</evidence>
<keyword evidence="3" id="KW-0434">Leukotriene biosynthesis</keyword>
<evidence type="ECO:0000313" key="9">
    <source>
        <dbReference type="Proteomes" id="UP000594262"/>
    </source>
</evidence>
<dbReference type="GO" id="GO:0019370">
    <property type="term" value="P:leukotriene biosynthetic process"/>
    <property type="evidence" value="ECO:0007669"/>
    <property type="project" value="UniProtKB-KW"/>
</dbReference>
<dbReference type="OrthoDB" id="5981601at2759"/>
<reference evidence="8" key="1">
    <citation type="submission" date="2021-01" db="UniProtKB">
        <authorList>
            <consortium name="EnsemblMetazoa"/>
        </authorList>
    </citation>
    <scope>IDENTIFICATION</scope>
</reference>
<evidence type="ECO:0000256" key="1">
    <source>
        <dbReference type="ARBA" id="ARBA00004477"/>
    </source>
</evidence>
<dbReference type="RefSeq" id="XP_066912986.1">
    <property type="nucleotide sequence ID" value="XM_067056885.1"/>
</dbReference>
<keyword evidence="6 7" id="KW-0472">Membrane</keyword>
<dbReference type="InterPro" id="IPR050997">
    <property type="entry name" value="MAPEG"/>
</dbReference>
<evidence type="ECO:0000256" key="3">
    <source>
        <dbReference type="ARBA" id="ARBA00022751"/>
    </source>
</evidence>
<dbReference type="Proteomes" id="UP000594262">
    <property type="component" value="Unplaced"/>
</dbReference>
<protein>
    <recommendedName>
        <fullName evidence="10">Microsomal glutathione S-transferase 2</fullName>
    </recommendedName>
</protein>
<feature type="transmembrane region" description="Helical" evidence="7">
    <location>
        <begin position="117"/>
        <end position="138"/>
    </location>
</feature>
<sequence length="143" mass="16013">MVAIEFEDVFGPCVVTALSAYQMGVFQRKVGKARKKFKVAPPTTLGENVDEGFIRVFRAHQNCVETYTVFLGSLWSCSLLWHQVPASLVGIVYMFGRAKYFRDYSIAADRRMSGFKLSIGSIAMLGIGSMVGCGLKLFRYFKK</sequence>
<evidence type="ECO:0000256" key="7">
    <source>
        <dbReference type="SAM" id="Phobius"/>
    </source>
</evidence>
<dbReference type="AlphaFoldDB" id="A0A7M5V152"/>
<evidence type="ECO:0000256" key="6">
    <source>
        <dbReference type="ARBA" id="ARBA00023136"/>
    </source>
</evidence>
<dbReference type="Pfam" id="PF01124">
    <property type="entry name" value="MAPEG"/>
    <property type="match status" value="1"/>
</dbReference>
<comment type="subcellular location">
    <subcellularLocation>
        <location evidence="1">Endoplasmic reticulum membrane</location>
        <topology evidence="1">Multi-pass membrane protein</topology>
    </subcellularLocation>
</comment>
<dbReference type="GO" id="GO:0004364">
    <property type="term" value="F:glutathione transferase activity"/>
    <property type="evidence" value="ECO:0007669"/>
    <property type="project" value="TreeGrafter"/>
</dbReference>
<name>A0A7M5V152_9CNID</name>
<evidence type="ECO:0000313" key="8">
    <source>
        <dbReference type="EnsemblMetazoa" id="CLYHEMP000652.1"/>
    </source>
</evidence>
<accession>A0A7M5V152</accession>
<proteinExistence type="predicted"/>
<evidence type="ECO:0008006" key="10">
    <source>
        <dbReference type="Google" id="ProtNLM"/>
    </source>
</evidence>
<keyword evidence="5 7" id="KW-1133">Transmembrane helix</keyword>
<dbReference type="PANTHER" id="PTHR10250:SF15">
    <property type="entry name" value="MICROSOMAL GLUTATHIONE S-TRANSFERASE-RELATED"/>
    <property type="match status" value="1"/>
</dbReference>
<dbReference type="Gene3D" id="1.20.120.550">
    <property type="entry name" value="Membrane associated eicosanoid/glutathione metabolism-like domain"/>
    <property type="match status" value="1"/>
</dbReference>
<dbReference type="GO" id="GO:0005789">
    <property type="term" value="C:endoplasmic reticulum membrane"/>
    <property type="evidence" value="ECO:0007669"/>
    <property type="project" value="UniProtKB-SubCell"/>
</dbReference>
<evidence type="ECO:0000256" key="5">
    <source>
        <dbReference type="ARBA" id="ARBA00022989"/>
    </source>
</evidence>
<dbReference type="PRINTS" id="PR00488">
    <property type="entry name" value="5LPOXGNASEAP"/>
</dbReference>
<dbReference type="InterPro" id="IPR023352">
    <property type="entry name" value="MAPEG-like_dom_sf"/>
</dbReference>
<dbReference type="InterPro" id="IPR001129">
    <property type="entry name" value="Membr-assoc_MAPEG"/>
</dbReference>
<dbReference type="EnsemblMetazoa" id="CLYHEMT000652.1">
    <property type="protein sequence ID" value="CLYHEMP000652.1"/>
    <property type="gene ID" value="CLYHEMG000652"/>
</dbReference>
<dbReference type="GeneID" id="136800264"/>
<keyword evidence="9" id="KW-1185">Reference proteome</keyword>